<evidence type="ECO:0000256" key="1">
    <source>
        <dbReference type="ARBA" id="ARBA00004162"/>
    </source>
</evidence>
<dbReference type="GO" id="GO:0004674">
    <property type="term" value="F:protein serine/threonine kinase activity"/>
    <property type="evidence" value="ECO:0007669"/>
    <property type="project" value="UniProtKB-KW"/>
</dbReference>
<protein>
    <recommendedName>
        <fullName evidence="4">non-specific serine/threonine protein kinase</fullName>
        <ecNumber evidence="4">2.7.11.1</ecNumber>
    </recommendedName>
</protein>
<comment type="subcellular location">
    <subcellularLocation>
        <location evidence="1">Cell membrane</location>
        <topology evidence="1">Single-pass membrane protein</topology>
    </subcellularLocation>
    <subcellularLocation>
        <location evidence="2">Membrane</location>
        <topology evidence="2">Single-pass type I membrane protein</topology>
    </subcellularLocation>
</comment>
<keyword evidence="8" id="KW-0433">Leucine-rich repeat</keyword>
<evidence type="ECO:0000256" key="21">
    <source>
        <dbReference type="ARBA" id="ARBA00048679"/>
    </source>
</evidence>
<keyword evidence="15 22" id="KW-0067">ATP-binding</keyword>
<keyword evidence="11" id="KW-0732">Signal</keyword>
<keyword evidence="18" id="KW-0675">Receptor</keyword>
<keyword evidence="10 23" id="KW-0812">Transmembrane</keyword>
<dbReference type="InterPro" id="IPR001611">
    <property type="entry name" value="Leu-rich_rpt"/>
</dbReference>
<dbReference type="CDD" id="cd14066">
    <property type="entry name" value="STKc_IRAK"/>
    <property type="match status" value="1"/>
</dbReference>
<dbReference type="Gene3D" id="3.30.200.20">
    <property type="entry name" value="Phosphorylase Kinase, domain 1"/>
    <property type="match status" value="1"/>
</dbReference>
<evidence type="ECO:0000256" key="23">
    <source>
        <dbReference type="SAM" id="Phobius"/>
    </source>
</evidence>
<evidence type="ECO:0000256" key="4">
    <source>
        <dbReference type="ARBA" id="ARBA00012513"/>
    </source>
</evidence>
<dbReference type="GO" id="GO:0009791">
    <property type="term" value="P:post-embryonic development"/>
    <property type="evidence" value="ECO:0007669"/>
    <property type="project" value="UniProtKB-ARBA"/>
</dbReference>
<dbReference type="InterPro" id="IPR032675">
    <property type="entry name" value="LRR_dom_sf"/>
</dbReference>
<dbReference type="GO" id="GO:0005524">
    <property type="term" value="F:ATP binding"/>
    <property type="evidence" value="ECO:0007669"/>
    <property type="project" value="UniProtKB-UniRule"/>
</dbReference>
<dbReference type="Gene3D" id="3.80.10.10">
    <property type="entry name" value="Ribonuclease Inhibitor"/>
    <property type="match status" value="3"/>
</dbReference>
<dbReference type="InterPro" id="IPR003591">
    <property type="entry name" value="Leu-rich_rpt_typical-subtyp"/>
</dbReference>
<evidence type="ECO:0000256" key="13">
    <source>
        <dbReference type="ARBA" id="ARBA00022741"/>
    </source>
</evidence>
<dbReference type="FunFam" id="3.30.200.20:FF:000543">
    <property type="entry name" value="Putative leucine-rich repeat receptor-like serine/threonine-protein kinase"/>
    <property type="match status" value="1"/>
</dbReference>
<keyword evidence="6" id="KW-0723">Serine/threonine-protein kinase</keyword>
<comment type="caution">
    <text evidence="25">The sequence shown here is derived from an EMBL/GenBank/DDBJ whole genome shotgun (WGS) entry which is preliminary data.</text>
</comment>
<comment type="similarity">
    <text evidence="3">Belongs to the protein kinase superfamily. Ser/Thr protein kinase family.</text>
</comment>
<dbReference type="FunFam" id="1.10.510.10:FF:000358">
    <property type="entry name" value="Putative leucine-rich repeat receptor-like serine/threonine-protein kinase"/>
    <property type="match status" value="1"/>
</dbReference>
<dbReference type="SMART" id="SM00369">
    <property type="entry name" value="LRR_TYP"/>
    <property type="match status" value="7"/>
</dbReference>
<evidence type="ECO:0000256" key="22">
    <source>
        <dbReference type="PROSITE-ProRule" id="PRU10141"/>
    </source>
</evidence>
<keyword evidence="17 23" id="KW-0472">Membrane</keyword>
<evidence type="ECO:0000256" key="20">
    <source>
        <dbReference type="ARBA" id="ARBA00047899"/>
    </source>
</evidence>
<evidence type="ECO:0000256" key="9">
    <source>
        <dbReference type="ARBA" id="ARBA00022679"/>
    </source>
</evidence>
<dbReference type="SMART" id="SM00220">
    <property type="entry name" value="S_TKc"/>
    <property type="match status" value="1"/>
</dbReference>
<dbReference type="Gene3D" id="1.10.510.10">
    <property type="entry name" value="Transferase(Phosphotransferase) domain 1"/>
    <property type="match status" value="1"/>
</dbReference>
<gene>
    <name evidence="25" type="ORF">H0E87_003323</name>
</gene>
<evidence type="ECO:0000256" key="19">
    <source>
        <dbReference type="ARBA" id="ARBA00023180"/>
    </source>
</evidence>
<dbReference type="Proteomes" id="UP000807159">
    <property type="component" value="Chromosome 1"/>
</dbReference>
<reference evidence="25" key="1">
    <citation type="journal article" date="2021" name="J. Hered.">
        <title>Genome Assembly of Salicaceae Populus deltoides (Eastern Cottonwood) I-69 Based on Nanopore Sequencing and Hi-C Technologies.</title>
        <authorList>
            <person name="Bai S."/>
            <person name="Wu H."/>
            <person name="Zhang J."/>
            <person name="Pan Z."/>
            <person name="Zhao W."/>
            <person name="Li Z."/>
            <person name="Tong C."/>
        </authorList>
    </citation>
    <scope>NUCLEOTIDE SEQUENCE</scope>
    <source>
        <tissue evidence="25">Leaf</tissue>
    </source>
</reference>
<evidence type="ECO:0000256" key="10">
    <source>
        <dbReference type="ARBA" id="ARBA00022692"/>
    </source>
</evidence>
<dbReference type="FunFam" id="3.80.10.10:FF:000233">
    <property type="entry name" value="Leucine-rich repeat receptor-like protein kinase TDR"/>
    <property type="match status" value="1"/>
</dbReference>
<dbReference type="EC" id="2.7.11.1" evidence="4"/>
<dbReference type="InterPro" id="IPR017441">
    <property type="entry name" value="Protein_kinase_ATP_BS"/>
</dbReference>
<dbReference type="PROSITE" id="PS00107">
    <property type="entry name" value="PROTEIN_KINASE_ATP"/>
    <property type="match status" value="1"/>
</dbReference>
<keyword evidence="19" id="KW-0325">Glycoprotein</keyword>
<evidence type="ECO:0000256" key="11">
    <source>
        <dbReference type="ARBA" id="ARBA00022729"/>
    </source>
</evidence>
<evidence type="ECO:0000256" key="6">
    <source>
        <dbReference type="ARBA" id="ARBA00022527"/>
    </source>
</evidence>
<dbReference type="InterPro" id="IPR051716">
    <property type="entry name" value="Plant_RL_S/T_kinase"/>
</dbReference>
<dbReference type="PANTHER" id="PTHR48053">
    <property type="entry name" value="LEUCINE RICH REPEAT FAMILY PROTEIN, EXPRESSED"/>
    <property type="match status" value="1"/>
</dbReference>
<keyword evidence="26" id="KW-1185">Reference proteome</keyword>
<dbReference type="InterPro" id="IPR013210">
    <property type="entry name" value="LRR_N_plant-typ"/>
</dbReference>
<comment type="catalytic activity">
    <reaction evidence="20">
        <text>L-threonyl-[protein] + ATP = O-phospho-L-threonyl-[protein] + ADP + H(+)</text>
        <dbReference type="Rhea" id="RHEA:46608"/>
        <dbReference type="Rhea" id="RHEA-COMP:11060"/>
        <dbReference type="Rhea" id="RHEA-COMP:11605"/>
        <dbReference type="ChEBI" id="CHEBI:15378"/>
        <dbReference type="ChEBI" id="CHEBI:30013"/>
        <dbReference type="ChEBI" id="CHEBI:30616"/>
        <dbReference type="ChEBI" id="CHEBI:61977"/>
        <dbReference type="ChEBI" id="CHEBI:456216"/>
        <dbReference type="EC" id="2.7.11.1"/>
    </reaction>
</comment>
<dbReference type="GO" id="GO:0005886">
    <property type="term" value="C:plasma membrane"/>
    <property type="evidence" value="ECO:0007669"/>
    <property type="project" value="UniProtKB-SubCell"/>
</dbReference>
<evidence type="ECO:0000256" key="7">
    <source>
        <dbReference type="ARBA" id="ARBA00022553"/>
    </source>
</evidence>
<dbReference type="InterPro" id="IPR011009">
    <property type="entry name" value="Kinase-like_dom_sf"/>
</dbReference>
<proteinExistence type="inferred from homology"/>
<name>A0A8T2ZYI8_POPDE</name>
<evidence type="ECO:0000256" key="12">
    <source>
        <dbReference type="ARBA" id="ARBA00022737"/>
    </source>
</evidence>
<evidence type="ECO:0000256" key="2">
    <source>
        <dbReference type="ARBA" id="ARBA00004479"/>
    </source>
</evidence>
<keyword evidence="5" id="KW-1003">Cell membrane</keyword>
<evidence type="ECO:0000256" key="18">
    <source>
        <dbReference type="ARBA" id="ARBA00023170"/>
    </source>
</evidence>
<keyword evidence="7" id="KW-0597">Phosphoprotein</keyword>
<feature type="binding site" evidence="22">
    <location>
        <position position="770"/>
    </location>
    <ligand>
        <name>ATP</name>
        <dbReference type="ChEBI" id="CHEBI:30616"/>
    </ligand>
</feature>
<dbReference type="PROSITE" id="PS00108">
    <property type="entry name" value="PROTEIN_KINASE_ST"/>
    <property type="match status" value="1"/>
</dbReference>
<evidence type="ECO:0000256" key="3">
    <source>
        <dbReference type="ARBA" id="ARBA00008684"/>
    </source>
</evidence>
<organism evidence="25 26">
    <name type="scientific">Populus deltoides</name>
    <name type="common">Eastern poplar</name>
    <name type="synonym">Eastern cottonwood</name>
    <dbReference type="NCBI Taxonomy" id="3696"/>
    <lineage>
        <taxon>Eukaryota</taxon>
        <taxon>Viridiplantae</taxon>
        <taxon>Streptophyta</taxon>
        <taxon>Embryophyta</taxon>
        <taxon>Tracheophyta</taxon>
        <taxon>Spermatophyta</taxon>
        <taxon>Magnoliopsida</taxon>
        <taxon>eudicotyledons</taxon>
        <taxon>Gunneridae</taxon>
        <taxon>Pentapetalae</taxon>
        <taxon>rosids</taxon>
        <taxon>fabids</taxon>
        <taxon>Malpighiales</taxon>
        <taxon>Salicaceae</taxon>
        <taxon>Saliceae</taxon>
        <taxon>Populus</taxon>
    </lineage>
</organism>
<dbReference type="InterPro" id="IPR008271">
    <property type="entry name" value="Ser/Thr_kinase_AS"/>
</dbReference>
<evidence type="ECO:0000313" key="26">
    <source>
        <dbReference type="Proteomes" id="UP000807159"/>
    </source>
</evidence>
<dbReference type="Pfam" id="PF13855">
    <property type="entry name" value="LRR_8"/>
    <property type="match status" value="2"/>
</dbReference>
<evidence type="ECO:0000256" key="15">
    <source>
        <dbReference type="ARBA" id="ARBA00022840"/>
    </source>
</evidence>
<keyword evidence="14" id="KW-0418">Kinase</keyword>
<evidence type="ECO:0000313" key="25">
    <source>
        <dbReference type="EMBL" id="KAH8522634.1"/>
    </source>
</evidence>
<keyword evidence="13 22" id="KW-0547">Nucleotide-binding</keyword>
<evidence type="ECO:0000256" key="14">
    <source>
        <dbReference type="ARBA" id="ARBA00022777"/>
    </source>
</evidence>
<dbReference type="PANTHER" id="PTHR48053:SF151">
    <property type="entry name" value="OS02G0216000 PROTEIN"/>
    <property type="match status" value="1"/>
</dbReference>
<dbReference type="AlphaFoldDB" id="A0A8T2ZYI8"/>
<keyword evidence="12" id="KW-0677">Repeat</keyword>
<dbReference type="Pfam" id="PF08263">
    <property type="entry name" value="LRRNT_2"/>
    <property type="match status" value="1"/>
</dbReference>
<keyword evidence="16 23" id="KW-1133">Transmembrane helix</keyword>
<dbReference type="FunFam" id="3.80.10.10:FF:000095">
    <property type="entry name" value="LRR receptor-like serine/threonine-protein kinase GSO1"/>
    <property type="match status" value="1"/>
</dbReference>
<dbReference type="Pfam" id="PF00560">
    <property type="entry name" value="LRR_1"/>
    <property type="match status" value="6"/>
</dbReference>
<dbReference type="SUPFAM" id="SSF56112">
    <property type="entry name" value="Protein kinase-like (PK-like)"/>
    <property type="match status" value="1"/>
</dbReference>
<keyword evidence="9" id="KW-0808">Transferase</keyword>
<comment type="catalytic activity">
    <reaction evidence="21">
        <text>L-seryl-[protein] + ATP = O-phospho-L-seryl-[protein] + ADP + H(+)</text>
        <dbReference type="Rhea" id="RHEA:17989"/>
        <dbReference type="Rhea" id="RHEA-COMP:9863"/>
        <dbReference type="Rhea" id="RHEA-COMP:11604"/>
        <dbReference type="ChEBI" id="CHEBI:15378"/>
        <dbReference type="ChEBI" id="CHEBI:29999"/>
        <dbReference type="ChEBI" id="CHEBI:30616"/>
        <dbReference type="ChEBI" id="CHEBI:83421"/>
        <dbReference type="ChEBI" id="CHEBI:456216"/>
        <dbReference type="EC" id="2.7.11.1"/>
    </reaction>
</comment>
<sequence length="1066" mass="116320">MEELLQQLMGPAQNSTVSSLDMDPLLVQVWTPSKMFLLDMLRGAPTMEPFSLELNSELNSSALKCTRRSLCSLNVECLKGSKLALPLLMHQLGHCSRHHRNHSLLADEAALLAFKKTIVFDPESKLAGWTEGGDVCSFTGVRCDKHRHSVVQLNLSRSGLTGALSPIISNLSGLRYLILDENHFYGIIPPEFSSLRHLHSLRLDSNNLRGSFPGFLAALPNLTVLTLTENHLMGTLPPSLFSNCTSLANIELSQNLLTGKIPQEIGNCPSLWNLNLYNNQFTGELPASLANISELYNIDVESNSLTGELPANIIGKLYSVVSLHFSYNKMVSHDHNTNLEPFFTALANCTELQELELAGMRLGGRLPSSIGRLSGDLSTLLLQENSIFGTIPPGIARLSSLTWLNLTSNSLNGTIPAEISRLSYLEQLFLSHNLLTGAIPAALGQLPHLGLLDLSNNQLSGEIPASLGNLVRLSFMFLNNNLLTGTIPPTLGKCTDLSMLDLSYNRLTGSIPPEISGIREIRRYLNLSHNLLDGPLPIELSKLENVEEIDVSSNNLSGSIFFQISSCIAVTRLNFSHNSIEGHLPDSIGDLKNLESFDVSGNHLSGGIPTSLNKSRSLSFLNLSFNDFAGVIPSGGVFNSVTDKSFLGNQDLCGAVSGMPKCSHKRHWFRLRLFLIVFVLLTFASAFLTTICCVIGIHRIKAMVSSGNSVDTEQARKPETPELIHNFPRITYRELSEATGGFDEQRLVGTGSYGRVYKGLLPDGTAIAVKVLQFQSGNSTKSFNRECQVLKRIRHRNLIRIITACSLPDFKALVLPFMANGSLDSRLYPHSETGLGSGSSDLTLLQRVSICSDIAEGMAYLHHHSPVKVIHCDLKPSNVLLNDDMTALVSDFGIARLVMTVGGGNGGVVENMGNSTANLLCGSIGYIAPEYGFGSNTSTKGDVYSFGVLVLEMVTRKRPTDDMFVGGLNLHKWVKTHYHGRLERVVDPSLMRASRDQFPEVKRMWEVAIGELIELGILCTQESPSTRPTMLDAADDLDRLKRYLSGDTTATFASSLGISSSTLGDD</sequence>
<evidence type="ECO:0000256" key="8">
    <source>
        <dbReference type="ARBA" id="ARBA00022614"/>
    </source>
</evidence>
<evidence type="ECO:0000259" key="24">
    <source>
        <dbReference type="PROSITE" id="PS50011"/>
    </source>
</evidence>
<feature type="domain" description="Protein kinase" evidence="24">
    <location>
        <begin position="742"/>
        <end position="1044"/>
    </location>
</feature>
<evidence type="ECO:0000256" key="16">
    <source>
        <dbReference type="ARBA" id="ARBA00022989"/>
    </source>
</evidence>
<feature type="transmembrane region" description="Helical" evidence="23">
    <location>
        <begin position="673"/>
        <end position="697"/>
    </location>
</feature>
<accession>A0A8T2ZYI8</accession>
<dbReference type="EMBL" id="JACEGQ020000001">
    <property type="protein sequence ID" value="KAH8522634.1"/>
    <property type="molecule type" value="Genomic_DNA"/>
</dbReference>
<dbReference type="SUPFAM" id="SSF52058">
    <property type="entry name" value="L domain-like"/>
    <property type="match status" value="2"/>
</dbReference>
<evidence type="ECO:0000256" key="5">
    <source>
        <dbReference type="ARBA" id="ARBA00022475"/>
    </source>
</evidence>
<dbReference type="PROSITE" id="PS50011">
    <property type="entry name" value="PROTEIN_KINASE_DOM"/>
    <property type="match status" value="1"/>
</dbReference>
<evidence type="ECO:0000256" key="17">
    <source>
        <dbReference type="ARBA" id="ARBA00023136"/>
    </source>
</evidence>
<dbReference type="Pfam" id="PF00069">
    <property type="entry name" value="Pkinase"/>
    <property type="match status" value="1"/>
</dbReference>
<dbReference type="InterPro" id="IPR000719">
    <property type="entry name" value="Prot_kinase_dom"/>
</dbReference>